<dbReference type="Proteomes" id="UP000273119">
    <property type="component" value="Unassembled WGS sequence"/>
</dbReference>
<evidence type="ECO:0000259" key="1">
    <source>
        <dbReference type="PROSITE" id="PS51733"/>
    </source>
</evidence>
<reference evidence="2 3" key="1">
    <citation type="submission" date="2018-07" db="EMBL/GenBank/DDBJ databases">
        <title>Arthrobacter sp. nov., isolated from raw cow's milk with high bacterial count.</title>
        <authorList>
            <person name="Hahne J."/>
            <person name="Isele D."/>
            <person name="Lipski A."/>
        </authorList>
    </citation>
    <scope>NUCLEOTIDE SEQUENCE [LARGE SCALE GENOMIC DNA]</scope>
    <source>
        <strain evidence="2 3">JZ R-183</strain>
    </source>
</reference>
<dbReference type="InterPro" id="IPR045864">
    <property type="entry name" value="aa-tRNA-synth_II/BPL/LPL"/>
</dbReference>
<dbReference type="PROSITE" id="PS51733">
    <property type="entry name" value="BPL_LPL_CATALYTIC"/>
    <property type="match status" value="1"/>
</dbReference>
<dbReference type="Pfam" id="PF21948">
    <property type="entry name" value="LplA-B_cat"/>
    <property type="match status" value="1"/>
</dbReference>
<dbReference type="InterPro" id="IPR004143">
    <property type="entry name" value="BPL_LPL_catalytic"/>
</dbReference>
<gene>
    <name evidence="2" type="ORF">DWQ67_11950</name>
</gene>
<organism evidence="2 3">
    <name type="scientific">Galactobacter caseinivorans</name>
    <dbReference type="NCBI Taxonomy" id="2676123"/>
    <lineage>
        <taxon>Bacteria</taxon>
        <taxon>Bacillati</taxon>
        <taxon>Actinomycetota</taxon>
        <taxon>Actinomycetes</taxon>
        <taxon>Micrococcales</taxon>
        <taxon>Micrococcaceae</taxon>
        <taxon>Galactobacter</taxon>
    </lineage>
</organism>
<dbReference type="RefSeq" id="WP_121485840.1">
    <property type="nucleotide sequence ID" value="NZ_QQXL01000007.1"/>
</dbReference>
<dbReference type="AlphaFoldDB" id="A0A496PH32"/>
<dbReference type="Gene3D" id="3.30.930.10">
    <property type="entry name" value="Bira Bifunctional Protein, Domain 2"/>
    <property type="match status" value="1"/>
</dbReference>
<name>A0A496PH32_9MICC</name>
<evidence type="ECO:0000313" key="3">
    <source>
        <dbReference type="Proteomes" id="UP000273119"/>
    </source>
</evidence>
<sequence length="242" mass="25542">MSDPTVLTLLREHASADPAADLERGVGLLRDVAAGRRPPLLRIYRPAPTLAFGQRDTRLPGFDDARRLSAQAGFAPVVRAAGGRAAAYHPGTLIVDQIQPSTEAMRGHHGRFQEFGELFAAALRSLGVQAGVGEIPGEYCPGEYSVHGVPTEGGAPVKLVGTAQRVVAGAWLFTSVVVVTDSEPLREVTTDVYDALGLPLDPGTVGAAEDLVPAQERACLHPEAVAEALLHTWAQAGYRTRG</sequence>
<keyword evidence="3" id="KW-1185">Reference proteome</keyword>
<proteinExistence type="predicted"/>
<dbReference type="SUPFAM" id="SSF55681">
    <property type="entry name" value="Class II aaRS and biotin synthetases"/>
    <property type="match status" value="1"/>
</dbReference>
<dbReference type="EMBL" id="QQXL01000007">
    <property type="protein sequence ID" value="RKW69794.1"/>
    <property type="molecule type" value="Genomic_DNA"/>
</dbReference>
<evidence type="ECO:0000313" key="2">
    <source>
        <dbReference type="EMBL" id="RKW69794.1"/>
    </source>
</evidence>
<accession>A0A496PH32</accession>
<feature type="domain" description="BPL/LPL catalytic" evidence="1">
    <location>
        <begin position="35"/>
        <end position="230"/>
    </location>
</feature>
<protein>
    <submittedName>
        <fullName evidence="2">Lipoate--protein ligase family protein</fullName>
    </submittedName>
</protein>
<keyword evidence="2" id="KW-0436">Ligase</keyword>
<dbReference type="GO" id="GO:0016874">
    <property type="term" value="F:ligase activity"/>
    <property type="evidence" value="ECO:0007669"/>
    <property type="project" value="UniProtKB-KW"/>
</dbReference>
<comment type="caution">
    <text evidence="2">The sequence shown here is derived from an EMBL/GenBank/DDBJ whole genome shotgun (WGS) entry which is preliminary data.</text>
</comment>